<dbReference type="PANTHER" id="PTHR14859:SF15">
    <property type="entry name" value="ENDONUCLEASE_EXONUCLEASE_PHOSPHATASE DOMAIN-CONTAINING PROTEIN"/>
    <property type="match status" value="1"/>
</dbReference>
<dbReference type="GO" id="GO:0016020">
    <property type="term" value="C:membrane"/>
    <property type="evidence" value="ECO:0007669"/>
    <property type="project" value="GOC"/>
</dbReference>
<protein>
    <recommendedName>
        <fullName evidence="1">Endonuclease/exonuclease/phosphatase domain-containing protein</fullName>
    </recommendedName>
</protein>
<dbReference type="InterPro" id="IPR005135">
    <property type="entry name" value="Endo/exonuclease/phosphatase"/>
</dbReference>
<dbReference type="RefSeq" id="WP_063243990.1">
    <property type="nucleotide sequence ID" value="NZ_LUKF01000016.1"/>
</dbReference>
<dbReference type="GO" id="GO:0006506">
    <property type="term" value="P:GPI anchor biosynthetic process"/>
    <property type="evidence" value="ECO:0007669"/>
    <property type="project" value="TreeGrafter"/>
</dbReference>
<name>A0A150WFX2_BDEBC</name>
<evidence type="ECO:0000259" key="1">
    <source>
        <dbReference type="Pfam" id="PF03372"/>
    </source>
</evidence>
<dbReference type="EMBL" id="LUKF01000016">
    <property type="protein sequence ID" value="KYG61843.1"/>
    <property type="molecule type" value="Genomic_DNA"/>
</dbReference>
<comment type="caution">
    <text evidence="2">The sequence shown here is derived from an EMBL/GenBank/DDBJ whole genome shotgun (WGS) entry which is preliminary data.</text>
</comment>
<dbReference type="AlphaFoldDB" id="A0A150WFX2"/>
<gene>
    <name evidence="2" type="ORF">AZI85_06390</name>
</gene>
<reference evidence="2 3" key="1">
    <citation type="submission" date="2016-03" db="EMBL/GenBank/DDBJ databases">
        <authorList>
            <person name="Ploux O."/>
        </authorList>
    </citation>
    <scope>NUCLEOTIDE SEQUENCE [LARGE SCALE GENOMIC DNA]</scope>
    <source>
        <strain evidence="2 3">BER2</strain>
    </source>
</reference>
<dbReference type="InterPro" id="IPR051916">
    <property type="entry name" value="GPI-anchor_lipid_remodeler"/>
</dbReference>
<feature type="domain" description="Endonuclease/exonuclease/phosphatase" evidence="1">
    <location>
        <begin position="6"/>
        <end position="221"/>
    </location>
</feature>
<proteinExistence type="predicted"/>
<sequence length="231" mass="26446">MILRIVTYNIHGARGIDGKRDYLRIGLFLKHQNIDVALIQEMDTRFQDRDSVTDVEELKTDHFKTFIAAPTMENSLGWYGNAILSRFPIKNHNVIDISAPGREPRNILEVFLDTPKGPLHVVNTHKGLKPSERNQQMKKLNDLLARKSEVPLIVGGDINEWQTYSGALKKLNTALHPIPSGPTFPTRAPFLRLDRMWCRPSNLVQSSEVLKTKESKFFSDHYPLMAEIQIY</sequence>
<dbReference type="Pfam" id="PF03372">
    <property type="entry name" value="Exo_endo_phos"/>
    <property type="match status" value="1"/>
</dbReference>
<dbReference type="Proteomes" id="UP000075391">
    <property type="component" value="Unassembled WGS sequence"/>
</dbReference>
<dbReference type="GO" id="GO:0003824">
    <property type="term" value="F:catalytic activity"/>
    <property type="evidence" value="ECO:0007669"/>
    <property type="project" value="InterPro"/>
</dbReference>
<dbReference type="PANTHER" id="PTHR14859">
    <property type="entry name" value="CALCOFLUOR WHITE HYPERSENSITIVE PROTEIN PRECURSOR"/>
    <property type="match status" value="1"/>
</dbReference>
<dbReference type="SUPFAM" id="SSF56219">
    <property type="entry name" value="DNase I-like"/>
    <property type="match status" value="1"/>
</dbReference>
<dbReference type="OrthoDB" id="5293344at2"/>
<evidence type="ECO:0000313" key="3">
    <source>
        <dbReference type="Proteomes" id="UP000075391"/>
    </source>
</evidence>
<evidence type="ECO:0000313" key="2">
    <source>
        <dbReference type="EMBL" id="KYG61843.1"/>
    </source>
</evidence>
<accession>A0A150WFX2</accession>
<dbReference type="Gene3D" id="3.60.10.10">
    <property type="entry name" value="Endonuclease/exonuclease/phosphatase"/>
    <property type="match status" value="1"/>
</dbReference>
<organism evidence="2 3">
    <name type="scientific">Bdellovibrio bacteriovorus</name>
    <dbReference type="NCBI Taxonomy" id="959"/>
    <lineage>
        <taxon>Bacteria</taxon>
        <taxon>Pseudomonadati</taxon>
        <taxon>Bdellovibrionota</taxon>
        <taxon>Bdellovibrionia</taxon>
        <taxon>Bdellovibrionales</taxon>
        <taxon>Pseudobdellovibrionaceae</taxon>
        <taxon>Bdellovibrio</taxon>
    </lineage>
</organism>
<dbReference type="InterPro" id="IPR036691">
    <property type="entry name" value="Endo/exonu/phosph_ase_sf"/>
</dbReference>